<sequence>MLQIKRSGIGPHLYINGGWKVWQPKDVNMVFDEPVKVDSWYKCEISCDKSTVNIKIFLKRRRIFDRIWVIPAGVFMFKFDYKDENNKDQSSYMPFSLTPEYGSIGFRAWGPEKAFIKNVVVKKI</sequence>
<evidence type="ECO:0000313" key="1">
    <source>
        <dbReference type="EMBL" id="OQP67861.1"/>
    </source>
</evidence>
<dbReference type="AlphaFoldDB" id="A0A1V9GB12"/>
<dbReference type="Proteomes" id="UP000192276">
    <property type="component" value="Unassembled WGS sequence"/>
</dbReference>
<name>A0A1V9GB12_9BACT</name>
<dbReference type="EMBL" id="LWBP01000002">
    <property type="protein sequence ID" value="OQP67861.1"/>
    <property type="molecule type" value="Genomic_DNA"/>
</dbReference>
<keyword evidence="2" id="KW-1185">Reference proteome</keyword>
<protein>
    <submittedName>
        <fullName evidence="1">Uncharacterized protein</fullName>
    </submittedName>
</protein>
<accession>A0A1V9GB12</accession>
<proteinExistence type="predicted"/>
<comment type="caution">
    <text evidence="1">The sequence shown here is derived from an EMBL/GenBank/DDBJ whole genome shotgun (WGS) entry which is preliminary data.</text>
</comment>
<reference evidence="2" key="1">
    <citation type="submission" date="2016-04" db="EMBL/GenBank/DDBJ databases">
        <authorList>
            <person name="Chen L."/>
            <person name="Zhuang W."/>
            <person name="Wang G."/>
        </authorList>
    </citation>
    <scope>NUCLEOTIDE SEQUENCE [LARGE SCALE GENOMIC DNA]</scope>
    <source>
        <strain evidence="2">208</strain>
    </source>
</reference>
<evidence type="ECO:0000313" key="2">
    <source>
        <dbReference type="Proteomes" id="UP000192276"/>
    </source>
</evidence>
<gene>
    <name evidence="1" type="ORF">A4R26_10165</name>
</gene>
<organism evidence="1 2">
    <name type="scientific">Niastella populi</name>
    <dbReference type="NCBI Taxonomy" id="550983"/>
    <lineage>
        <taxon>Bacteria</taxon>
        <taxon>Pseudomonadati</taxon>
        <taxon>Bacteroidota</taxon>
        <taxon>Chitinophagia</taxon>
        <taxon>Chitinophagales</taxon>
        <taxon>Chitinophagaceae</taxon>
        <taxon>Niastella</taxon>
    </lineage>
</organism>